<dbReference type="PROSITE" id="PS50943">
    <property type="entry name" value="HTH_CROC1"/>
    <property type="match status" value="1"/>
</dbReference>
<proteinExistence type="predicted"/>
<dbReference type="SUPFAM" id="SSF47413">
    <property type="entry name" value="lambda repressor-like DNA-binding domains"/>
    <property type="match status" value="1"/>
</dbReference>
<comment type="caution">
    <text evidence="2">The sequence shown here is derived from an EMBL/GenBank/DDBJ whole genome shotgun (WGS) entry which is preliminary data.</text>
</comment>
<name>A0ABQ3L304_9ALTE</name>
<accession>A0ABQ3L304</accession>
<dbReference type="Pfam" id="PF01381">
    <property type="entry name" value="HTH_3"/>
    <property type="match status" value="1"/>
</dbReference>
<gene>
    <name evidence="2" type="ORF">GCM10010919_33100</name>
</gene>
<feature type="domain" description="HTH cro/C1-type" evidence="1">
    <location>
        <begin position="25"/>
        <end position="66"/>
    </location>
</feature>
<protein>
    <recommendedName>
        <fullName evidence="1">HTH cro/C1-type domain-containing protein</fullName>
    </recommendedName>
</protein>
<reference evidence="3" key="1">
    <citation type="journal article" date="2019" name="Int. J. Syst. Evol. Microbiol.">
        <title>The Global Catalogue of Microorganisms (GCM) 10K type strain sequencing project: providing services to taxonomists for standard genome sequencing and annotation.</title>
        <authorList>
            <consortium name="The Broad Institute Genomics Platform"/>
            <consortium name="The Broad Institute Genome Sequencing Center for Infectious Disease"/>
            <person name="Wu L."/>
            <person name="Ma J."/>
        </authorList>
    </citation>
    <scope>NUCLEOTIDE SEQUENCE [LARGE SCALE GENOMIC DNA]</scope>
    <source>
        <strain evidence="3">CGMCC 1.7003</strain>
    </source>
</reference>
<dbReference type="Gene3D" id="1.10.260.40">
    <property type="entry name" value="lambda repressor-like DNA-binding domains"/>
    <property type="match status" value="1"/>
</dbReference>
<dbReference type="RefSeq" id="WP_189434159.1">
    <property type="nucleotide sequence ID" value="NZ_BNAO01000011.1"/>
</dbReference>
<dbReference type="InterPro" id="IPR001387">
    <property type="entry name" value="Cro/C1-type_HTH"/>
</dbReference>
<sequence length="96" mass="10624">MNEQIQFAKALGKLVKHQRAQRMAQGELATRTGLSRNTISAIENGKSVSTEALFAVLANLNLLHLLAEPVSTELALLDNRQQRKARKPKAELSNDF</sequence>
<dbReference type="CDD" id="cd00093">
    <property type="entry name" value="HTH_XRE"/>
    <property type="match status" value="1"/>
</dbReference>
<dbReference type="EMBL" id="BNAO01000011">
    <property type="protein sequence ID" value="GHG77453.1"/>
    <property type="molecule type" value="Genomic_DNA"/>
</dbReference>
<dbReference type="SMART" id="SM00530">
    <property type="entry name" value="HTH_XRE"/>
    <property type="match status" value="1"/>
</dbReference>
<dbReference type="Proteomes" id="UP000659697">
    <property type="component" value="Unassembled WGS sequence"/>
</dbReference>
<keyword evidence="3" id="KW-1185">Reference proteome</keyword>
<organism evidence="2 3">
    <name type="scientific">Alishewanella longhuensis</name>
    <dbReference type="NCBI Taxonomy" id="1091037"/>
    <lineage>
        <taxon>Bacteria</taxon>
        <taxon>Pseudomonadati</taxon>
        <taxon>Pseudomonadota</taxon>
        <taxon>Gammaproteobacteria</taxon>
        <taxon>Alteromonadales</taxon>
        <taxon>Alteromonadaceae</taxon>
        <taxon>Alishewanella</taxon>
    </lineage>
</organism>
<evidence type="ECO:0000313" key="2">
    <source>
        <dbReference type="EMBL" id="GHG77453.1"/>
    </source>
</evidence>
<evidence type="ECO:0000259" key="1">
    <source>
        <dbReference type="PROSITE" id="PS50943"/>
    </source>
</evidence>
<evidence type="ECO:0000313" key="3">
    <source>
        <dbReference type="Proteomes" id="UP000659697"/>
    </source>
</evidence>
<dbReference type="InterPro" id="IPR010982">
    <property type="entry name" value="Lambda_DNA-bd_dom_sf"/>
</dbReference>